<evidence type="ECO:0000313" key="4">
    <source>
        <dbReference type="EMBL" id="OIT07139.1"/>
    </source>
</evidence>
<name>A0A1J6J8K0_NICAT</name>
<dbReference type="Gene3D" id="2.40.50.100">
    <property type="match status" value="1"/>
</dbReference>
<dbReference type="Pfam" id="PF00364">
    <property type="entry name" value="Biotin_lipoyl"/>
    <property type="match status" value="1"/>
</dbReference>
<organism evidence="4 5">
    <name type="scientific">Nicotiana attenuata</name>
    <name type="common">Coyote tobacco</name>
    <dbReference type="NCBI Taxonomy" id="49451"/>
    <lineage>
        <taxon>Eukaryota</taxon>
        <taxon>Viridiplantae</taxon>
        <taxon>Streptophyta</taxon>
        <taxon>Embryophyta</taxon>
        <taxon>Tracheophyta</taxon>
        <taxon>Spermatophyta</taxon>
        <taxon>Magnoliopsida</taxon>
        <taxon>eudicotyledons</taxon>
        <taxon>Gunneridae</taxon>
        <taxon>Pentapetalae</taxon>
        <taxon>asterids</taxon>
        <taxon>lamiids</taxon>
        <taxon>Solanales</taxon>
        <taxon>Solanaceae</taxon>
        <taxon>Nicotianoideae</taxon>
        <taxon>Nicotianeae</taxon>
        <taxon>Nicotiana</taxon>
    </lineage>
</organism>
<dbReference type="SUPFAM" id="SSF51230">
    <property type="entry name" value="Single hybrid motif"/>
    <property type="match status" value="1"/>
</dbReference>
<dbReference type="GO" id="GO:0004742">
    <property type="term" value="F:dihydrolipoyllysine-residue acetyltransferase activity"/>
    <property type="evidence" value="ECO:0007669"/>
    <property type="project" value="TreeGrafter"/>
</dbReference>
<dbReference type="PROSITE" id="PS00189">
    <property type="entry name" value="LIPOYL"/>
    <property type="match status" value="1"/>
</dbReference>
<keyword evidence="1" id="KW-0450">Lipoyl</keyword>
<dbReference type="Proteomes" id="UP000187609">
    <property type="component" value="Unassembled WGS sequence"/>
</dbReference>
<reference evidence="4" key="1">
    <citation type="submission" date="2016-11" db="EMBL/GenBank/DDBJ databases">
        <title>The genome of Nicotiana attenuata.</title>
        <authorList>
            <person name="Xu S."/>
            <person name="Brockmoeller T."/>
            <person name="Gaquerel E."/>
            <person name="Navarro A."/>
            <person name="Kuhl H."/>
            <person name="Gase K."/>
            <person name="Ling Z."/>
            <person name="Zhou W."/>
            <person name="Kreitzer C."/>
            <person name="Stanke M."/>
            <person name="Tang H."/>
            <person name="Lyons E."/>
            <person name="Pandey P."/>
            <person name="Pandey S.P."/>
            <person name="Timmermann B."/>
            <person name="Baldwin I.T."/>
        </authorList>
    </citation>
    <scope>NUCLEOTIDE SEQUENCE [LARGE SCALE GENOMIC DNA]</scope>
    <source>
        <strain evidence="4">UT</strain>
    </source>
</reference>
<dbReference type="InterPro" id="IPR011053">
    <property type="entry name" value="Single_hybrid_motif"/>
</dbReference>
<sequence length="145" mass="15171">MPALSSTMTEGKIVSWVKTEGNKLAKGESVLVVESDKVDIDVESFYDGYLATIIVPEGGSASVGSTIALLAESEDEISLAKAKIPTSTSSSSQETTTPTAAVTEEVVSLVATVAGVSPSHAGPAKIWKETIYPQKNKTIKEQGNR</sequence>
<dbReference type="InterPro" id="IPR000089">
    <property type="entry name" value="Biotin_lipoyl"/>
</dbReference>
<accession>A0A1J6J8K0</accession>
<evidence type="ECO:0000256" key="2">
    <source>
        <dbReference type="ARBA" id="ARBA00022946"/>
    </source>
</evidence>
<dbReference type="InterPro" id="IPR003016">
    <property type="entry name" value="2-oxoA_DH_lipoyl-BS"/>
</dbReference>
<comment type="caution">
    <text evidence="4">The sequence shown here is derived from an EMBL/GenBank/DDBJ whole genome shotgun (WGS) entry which is preliminary data.</text>
</comment>
<keyword evidence="2" id="KW-0809">Transit peptide</keyword>
<dbReference type="CDD" id="cd06849">
    <property type="entry name" value="lipoyl_domain"/>
    <property type="match status" value="1"/>
</dbReference>
<evidence type="ECO:0000256" key="1">
    <source>
        <dbReference type="ARBA" id="ARBA00022823"/>
    </source>
</evidence>
<dbReference type="GO" id="GO:0009941">
    <property type="term" value="C:chloroplast envelope"/>
    <property type="evidence" value="ECO:0007669"/>
    <property type="project" value="TreeGrafter"/>
</dbReference>
<dbReference type="GO" id="GO:0009534">
    <property type="term" value="C:chloroplast thylakoid"/>
    <property type="evidence" value="ECO:0007669"/>
    <property type="project" value="TreeGrafter"/>
</dbReference>
<dbReference type="Gramene" id="OIT07139">
    <property type="protein sequence ID" value="OIT07139"/>
    <property type="gene ID" value="A4A49_25359"/>
</dbReference>
<dbReference type="GO" id="GO:0006086">
    <property type="term" value="P:pyruvate decarboxylation to acetyl-CoA"/>
    <property type="evidence" value="ECO:0007669"/>
    <property type="project" value="InterPro"/>
</dbReference>
<proteinExistence type="predicted"/>
<protein>
    <submittedName>
        <fullName evidence="4">PDC-E2 5-like protein</fullName>
    </submittedName>
</protein>
<dbReference type="PROSITE" id="PS50968">
    <property type="entry name" value="BIOTINYL_LIPOYL"/>
    <property type="match status" value="1"/>
</dbReference>
<dbReference type="AlphaFoldDB" id="A0A1J6J8K0"/>
<dbReference type="EMBL" id="MJEQ01037183">
    <property type="protein sequence ID" value="OIT07139.1"/>
    <property type="molecule type" value="Genomic_DNA"/>
</dbReference>
<feature type="domain" description="Lipoyl-binding" evidence="3">
    <location>
        <begin position="1"/>
        <end position="71"/>
    </location>
</feature>
<dbReference type="GO" id="GO:0045254">
    <property type="term" value="C:pyruvate dehydrogenase complex"/>
    <property type="evidence" value="ECO:0007669"/>
    <property type="project" value="InterPro"/>
</dbReference>
<gene>
    <name evidence="4" type="ORF">A4A49_25359</name>
</gene>
<evidence type="ECO:0000313" key="5">
    <source>
        <dbReference type="Proteomes" id="UP000187609"/>
    </source>
</evidence>
<keyword evidence="5" id="KW-1185">Reference proteome</keyword>
<evidence type="ECO:0000259" key="3">
    <source>
        <dbReference type="PROSITE" id="PS50968"/>
    </source>
</evidence>
<dbReference type="STRING" id="49451.A0A1J6J8K0"/>
<dbReference type="InterPro" id="IPR045257">
    <property type="entry name" value="E2/Pdx1"/>
</dbReference>
<dbReference type="OMA" id="IWKETIY"/>
<dbReference type="PANTHER" id="PTHR23151:SF75">
    <property type="entry name" value="DIHYDROLIPOYLLYSINE-RESIDUE ACETYLTRANSFERASE COMPONENT 5 OF PYRUVATE DEHYDROGENASE COMPLEX, CHLOROPLASTIC"/>
    <property type="match status" value="1"/>
</dbReference>
<dbReference type="FunFam" id="2.40.50.100:FF:000010">
    <property type="entry name" value="Acetyltransferase component of pyruvate dehydrogenase complex"/>
    <property type="match status" value="1"/>
</dbReference>
<dbReference type="PANTHER" id="PTHR23151">
    <property type="entry name" value="DIHYDROLIPOAMIDE ACETYL/SUCCINYL-TRANSFERASE-RELATED"/>
    <property type="match status" value="1"/>
</dbReference>
<dbReference type="SMR" id="A0A1J6J8K0"/>